<proteinExistence type="predicted"/>
<sequence>MVQHNFMHQRSLAVRSTFSAVGCTRLHHLVYYKWYMEILFNLTIDRPLGITLVESRGHECRLPASPKAKTRSSDRNQRVSGHRCNPISNSLLLELVLGSECLFIDQ</sequence>
<keyword evidence="3" id="KW-1185">Reference proteome</keyword>
<comment type="caution">
    <text evidence="2">The sequence shown here is derived from an EMBL/GenBank/DDBJ whole genome shotgun (WGS) entry which is preliminary data.</text>
</comment>
<feature type="region of interest" description="Disordered" evidence="1">
    <location>
        <begin position="61"/>
        <end position="82"/>
    </location>
</feature>
<dbReference type="EMBL" id="JAZDWU010000006">
    <property type="protein sequence ID" value="KAK9999791.1"/>
    <property type="molecule type" value="Genomic_DNA"/>
</dbReference>
<dbReference type="AlphaFoldDB" id="A0AAW2CQK0"/>
<accession>A0AAW2CQK0</accession>
<evidence type="ECO:0000313" key="3">
    <source>
        <dbReference type="Proteomes" id="UP001459277"/>
    </source>
</evidence>
<organism evidence="2 3">
    <name type="scientific">Lithocarpus litseifolius</name>
    <dbReference type="NCBI Taxonomy" id="425828"/>
    <lineage>
        <taxon>Eukaryota</taxon>
        <taxon>Viridiplantae</taxon>
        <taxon>Streptophyta</taxon>
        <taxon>Embryophyta</taxon>
        <taxon>Tracheophyta</taxon>
        <taxon>Spermatophyta</taxon>
        <taxon>Magnoliopsida</taxon>
        <taxon>eudicotyledons</taxon>
        <taxon>Gunneridae</taxon>
        <taxon>Pentapetalae</taxon>
        <taxon>rosids</taxon>
        <taxon>fabids</taxon>
        <taxon>Fagales</taxon>
        <taxon>Fagaceae</taxon>
        <taxon>Lithocarpus</taxon>
    </lineage>
</organism>
<evidence type="ECO:0000256" key="1">
    <source>
        <dbReference type="SAM" id="MobiDB-lite"/>
    </source>
</evidence>
<evidence type="ECO:0000313" key="2">
    <source>
        <dbReference type="EMBL" id="KAK9999791.1"/>
    </source>
</evidence>
<protein>
    <submittedName>
        <fullName evidence="2">Uncharacterized protein</fullName>
    </submittedName>
</protein>
<reference evidence="2 3" key="1">
    <citation type="submission" date="2024-01" db="EMBL/GenBank/DDBJ databases">
        <title>A telomere-to-telomere, gap-free genome of sweet tea (Lithocarpus litseifolius).</title>
        <authorList>
            <person name="Zhou J."/>
        </authorList>
    </citation>
    <scope>NUCLEOTIDE SEQUENCE [LARGE SCALE GENOMIC DNA]</scope>
    <source>
        <strain evidence="2">Zhou-2022a</strain>
        <tissue evidence="2">Leaf</tissue>
    </source>
</reference>
<gene>
    <name evidence="2" type="ORF">SO802_019394</name>
</gene>
<name>A0AAW2CQK0_9ROSI</name>
<dbReference type="Proteomes" id="UP001459277">
    <property type="component" value="Unassembled WGS sequence"/>
</dbReference>